<organism evidence="9 10">
    <name type="scientific">Paraglomus occultum</name>
    <dbReference type="NCBI Taxonomy" id="144539"/>
    <lineage>
        <taxon>Eukaryota</taxon>
        <taxon>Fungi</taxon>
        <taxon>Fungi incertae sedis</taxon>
        <taxon>Mucoromycota</taxon>
        <taxon>Glomeromycotina</taxon>
        <taxon>Glomeromycetes</taxon>
        <taxon>Paraglomerales</taxon>
        <taxon>Paraglomeraceae</taxon>
        <taxon>Paraglomus</taxon>
    </lineage>
</organism>
<keyword evidence="3 6" id="KW-1133">Transmembrane helix</keyword>
<evidence type="ECO:0000313" key="9">
    <source>
        <dbReference type="EMBL" id="CAG8493813.1"/>
    </source>
</evidence>
<feature type="domain" description="G-protein coupled receptors family 2 profile 2" evidence="7">
    <location>
        <begin position="16"/>
        <end position="275"/>
    </location>
</feature>
<evidence type="ECO:0000256" key="3">
    <source>
        <dbReference type="ARBA" id="ARBA00022989"/>
    </source>
</evidence>
<dbReference type="AlphaFoldDB" id="A0A9N8WR67"/>
<keyword evidence="4 6" id="KW-0472">Membrane</keyword>
<gene>
    <name evidence="9" type="ORF">POCULU_LOCUS2216</name>
</gene>
<dbReference type="PROSITE" id="PS50261">
    <property type="entry name" value="G_PROTEIN_RECEP_F2_4"/>
    <property type="match status" value="1"/>
</dbReference>
<comment type="caution">
    <text evidence="9">The sequence shown here is derived from an EMBL/GenBank/DDBJ whole genome shotgun (WGS) entry which is preliminary data.</text>
</comment>
<dbReference type="EMBL" id="CAJVPJ010000198">
    <property type="protein sequence ID" value="CAG8493813.1"/>
    <property type="molecule type" value="Genomic_DNA"/>
</dbReference>
<feature type="transmembrane region" description="Helical" evidence="6">
    <location>
        <begin position="53"/>
        <end position="75"/>
    </location>
</feature>
<dbReference type="Proteomes" id="UP000789572">
    <property type="component" value="Unassembled WGS sequence"/>
</dbReference>
<dbReference type="OrthoDB" id="100006at2759"/>
<evidence type="ECO:0000256" key="2">
    <source>
        <dbReference type="ARBA" id="ARBA00022692"/>
    </source>
</evidence>
<evidence type="ECO:0000259" key="7">
    <source>
        <dbReference type="PROSITE" id="PS50261"/>
    </source>
</evidence>
<feature type="transmembrane region" description="Helical" evidence="6">
    <location>
        <begin position="221"/>
        <end position="240"/>
    </location>
</feature>
<accession>A0A9N8WR67</accession>
<dbReference type="GO" id="GO:0004930">
    <property type="term" value="F:G protein-coupled receptor activity"/>
    <property type="evidence" value="ECO:0007669"/>
    <property type="project" value="TreeGrafter"/>
</dbReference>
<dbReference type="InterPro" id="IPR017452">
    <property type="entry name" value="GPCR_Rhodpsn_7TM"/>
</dbReference>
<reference evidence="9" key="1">
    <citation type="submission" date="2021-06" db="EMBL/GenBank/DDBJ databases">
        <authorList>
            <person name="Kallberg Y."/>
            <person name="Tangrot J."/>
            <person name="Rosling A."/>
        </authorList>
    </citation>
    <scope>NUCLEOTIDE SEQUENCE</scope>
    <source>
        <strain evidence="9">IA702</strain>
    </source>
</reference>
<evidence type="ECO:0000313" key="10">
    <source>
        <dbReference type="Proteomes" id="UP000789572"/>
    </source>
</evidence>
<comment type="subcellular location">
    <subcellularLocation>
        <location evidence="1">Membrane</location>
        <topology evidence="1">Multi-pass membrane protein</topology>
    </subcellularLocation>
</comment>
<evidence type="ECO:0000259" key="8">
    <source>
        <dbReference type="PROSITE" id="PS50262"/>
    </source>
</evidence>
<dbReference type="PROSITE" id="PS50262">
    <property type="entry name" value="G_PROTEIN_RECEP_F1_2"/>
    <property type="match status" value="1"/>
</dbReference>
<evidence type="ECO:0000256" key="1">
    <source>
        <dbReference type="ARBA" id="ARBA00004141"/>
    </source>
</evidence>
<dbReference type="GO" id="GO:0007166">
    <property type="term" value="P:cell surface receptor signaling pathway"/>
    <property type="evidence" value="ECO:0007669"/>
    <property type="project" value="InterPro"/>
</dbReference>
<name>A0A9N8WR67_9GLOM</name>
<feature type="transmembrane region" description="Helical" evidence="6">
    <location>
        <begin position="95"/>
        <end position="115"/>
    </location>
</feature>
<evidence type="ECO:0000256" key="4">
    <source>
        <dbReference type="ARBA" id="ARBA00023136"/>
    </source>
</evidence>
<feature type="transmembrane region" description="Helical" evidence="6">
    <location>
        <begin position="252"/>
        <end position="273"/>
    </location>
</feature>
<dbReference type="PANTHER" id="PTHR23112">
    <property type="entry name" value="G PROTEIN-COUPLED RECEPTOR 157-RELATED"/>
    <property type="match status" value="1"/>
</dbReference>
<evidence type="ECO:0000256" key="5">
    <source>
        <dbReference type="SAM" id="MobiDB-lite"/>
    </source>
</evidence>
<feature type="transmembrane region" description="Helical" evidence="6">
    <location>
        <begin position="174"/>
        <end position="198"/>
    </location>
</feature>
<proteinExistence type="predicted"/>
<dbReference type="Pfam" id="PF05462">
    <property type="entry name" value="Dicty_CAR"/>
    <property type="match status" value="1"/>
</dbReference>
<dbReference type="InterPro" id="IPR017981">
    <property type="entry name" value="GPCR_2-like_7TM"/>
</dbReference>
<dbReference type="PANTHER" id="PTHR23112:SF37">
    <property type="entry name" value="G PROTEIN-COUPLED RECEPTOR GPR1"/>
    <property type="match status" value="1"/>
</dbReference>
<dbReference type="GO" id="GO:0005886">
    <property type="term" value="C:plasma membrane"/>
    <property type="evidence" value="ECO:0007669"/>
    <property type="project" value="TreeGrafter"/>
</dbReference>
<keyword evidence="2 6" id="KW-0812">Transmembrane</keyword>
<dbReference type="Gene3D" id="1.20.1070.10">
    <property type="entry name" value="Rhodopsin 7-helix transmembrane proteins"/>
    <property type="match status" value="1"/>
</dbReference>
<feature type="region of interest" description="Disordered" evidence="5">
    <location>
        <begin position="326"/>
        <end position="352"/>
    </location>
</feature>
<dbReference type="GO" id="GO:0007189">
    <property type="term" value="P:adenylate cyclase-activating G protein-coupled receptor signaling pathway"/>
    <property type="evidence" value="ECO:0007669"/>
    <property type="project" value="TreeGrafter"/>
</dbReference>
<keyword evidence="10" id="KW-1185">Reference proteome</keyword>
<feature type="domain" description="G-protein coupled receptors family 1 profile" evidence="8">
    <location>
        <begin position="32"/>
        <end position="271"/>
    </location>
</feature>
<evidence type="ECO:0000256" key="6">
    <source>
        <dbReference type="SAM" id="Phobius"/>
    </source>
</evidence>
<protein>
    <submittedName>
        <fullName evidence="9">7048_t:CDS:1</fullName>
    </submittedName>
</protein>
<feature type="transmembrane region" description="Helical" evidence="6">
    <location>
        <begin position="19"/>
        <end position="41"/>
    </location>
</feature>
<sequence length="366" mass="40957">MDPSYPSSDGAKALDTDGIKLVCSFSTVSNFACIVMLFCIVYRTHAHQVISRLLLNLAISDFIQSVGFMMSYRWLAINTIEPGTYCNAQGIMINIGDVASGFWAMVICIHSYFLVVHSYEHQNLVPVAMIIIWPLNIFIALSGLLISTPTVPFFNRAGSWCWISEQHSIYRIAFHYGLILFIATAMLLIYILMFIVLYKKQVALRKVNRSNKVLQNVAKKLIWYPFVYIMLVLPLGLQRLAEIGGKDFPPQYLVVAACIFTSAGTVNAAIYGITRNIISVKPVFEIIPTIKRRMTINEGSRMTLDIPVHTTIITIVTTTTVESSRTSTLINADETNSEENAAAVKSDQEDTEEMVDIELDNNETSN</sequence>
<feature type="transmembrane region" description="Helical" evidence="6">
    <location>
        <begin position="127"/>
        <end position="154"/>
    </location>
</feature>
<dbReference type="SUPFAM" id="SSF81321">
    <property type="entry name" value="Family A G protein-coupled receptor-like"/>
    <property type="match status" value="1"/>
</dbReference>